<evidence type="ECO:0000313" key="4">
    <source>
        <dbReference type="Proteomes" id="UP000669317"/>
    </source>
</evidence>
<organism evidence="2 3">
    <name type="scientific">Bradyrhizobium vignae</name>
    <dbReference type="NCBI Taxonomy" id="1549949"/>
    <lineage>
        <taxon>Bacteria</taxon>
        <taxon>Pseudomonadati</taxon>
        <taxon>Pseudomonadota</taxon>
        <taxon>Alphaproteobacteria</taxon>
        <taxon>Hyphomicrobiales</taxon>
        <taxon>Nitrobacteraceae</taxon>
        <taxon>Bradyrhizobium</taxon>
    </lineage>
</organism>
<dbReference type="EMBL" id="LS398110">
    <property type="protein sequence ID" value="SPP97005.1"/>
    <property type="molecule type" value="Genomic_DNA"/>
</dbReference>
<name>A0A2U3Q6E3_9BRAD</name>
<dbReference type="Proteomes" id="UP000669317">
    <property type="component" value="Unassembled WGS sequence"/>
</dbReference>
<gene>
    <name evidence="2" type="ORF">BRAD3257_6087</name>
    <name evidence="1" type="ORF">JWS04_22730</name>
</gene>
<dbReference type="Proteomes" id="UP000246085">
    <property type="component" value="Chromosome BRAD3257"/>
</dbReference>
<evidence type="ECO:0000313" key="2">
    <source>
        <dbReference type="EMBL" id="SPP97005.1"/>
    </source>
</evidence>
<dbReference type="EMBL" id="JAGIKT010000051">
    <property type="protein sequence ID" value="MBP0113852.1"/>
    <property type="molecule type" value="Genomic_DNA"/>
</dbReference>
<evidence type="ECO:0000313" key="1">
    <source>
        <dbReference type="EMBL" id="MBP0113852.1"/>
    </source>
</evidence>
<reference evidence="1 4" key="2">
    <citation type="submission" date="2021-03" db="EMBL/GenBank/DDBJ databases">
        <title>Genome Sequence of Bradyrhizobium vignae strain ISRA400.</title>
        <authorList>
            <person name="Tisa L.S."/>
            <person name="Svistoonoff S."/>
            <person name="Hocher V."/>
            <person name="Fall S."/>
            <person name="Zaiya A."/>
            <person name="Naing D."/>
            <person name="Niang N."/>
            <person name="Diouf A."/>
            <person name="Dasylva M.C."/>
            <person name="Toure O."/>
            <person name="Gueye M."/>
            <person name="Gully D."/>
            <person name="Tisseyre P."/>
            <person name="Simpson S."/>
            <person name="Morris K."/>
            <person name="Thomas W.K."/>
        </authorList>
    </citation>
    <scope>NUCLEOTIDE SEQUENCE [LARGE SCALE GENOMIC DNA]</scope>
    <source>
        <strain evidence="1 4">ISRA400</strain>
    </source>
</reference>
<protein>
    <submittedName>
        <fullName evidence="2">Uncharacterized protein</fullName>
    </submittedName>
</protein>
<evidence type="ECO:0000313" key="3">
    <source>
        <dbReference type="Proteomes" id="UP000246085"/>
    </source>
</evidence>
<reference evidence="2 3" key="1">
    <citation type="submission" date="2018-03" db="EMBL/GenBank/DDBJ databases">
        <authorList>
            <person name="Gully D."/>
        </authorList>
    </citation>
    <scope>NUCLEOTIDE SEQUENCE [LARGE SCALE GENOMIC DNA]</scope>
    <source>
        <strain evidence="2">ORS3257</strain>
    </source>
</reference>
<dbReference type="RefSeq" id="WP_145987026.1">
    <property type="nucleotide sequence ID" value="NZ_JAGIKT010000051.1"/>
</dbReference>
<keyword evidence="4" id="KW-1185">Reference proteome</keyword>
<sequence length="99" mass="10700">MQTIESHGVTPDALERDLARKLQEQVVEWKTMRSPALSRTAAGVPVKRRFTRRTCRVTLPPDRGASGRDRVDGLGGAANVLGRPQQGAGLRLCIGAPRG</sequence>
<dbReference type="KEGG" id="bvz:BRAD3257_6087"/>
<proteinExistence type="predicted"/>
<accession>A0A2U3Q6E3</accession>
<dbReference type="AlphaFoldDB" id="A0A2U3Q6E3"/>